<dbReference type="HOGENOM" id="CLU_054493_0_0_12"/>
<dbReference type="PANTHER" id="PTHR30111">
    <property type="entry name" value="33 KDA CHAPERONIN"/>
    <property type="match status" value="1"/>
</dbReference>
<dbReference type="GO" id="GO:0051082">
    <property type="term" value="F:unfolded protein binding"/>
    <property type="evidence" value="ECO:0007669"/>
    <property type="project" value="InterPro"/>
</dbReference>
<dbReference type="SUPFAM" id="SSF118352">
    <property type="entry name" value="HSP33 redox switch-like"/>
    <property type="match status" value="1"/>
</dbReference>
<keyword evidence="1" id="KW-0963">Cytoplasm</keyword>
<dbReference type="Proteomes" id="UP000018680">
    <property type="component" value="Chromosome"/>
</dbReference>
<keyword evidence="7" id="KW-1185">Reference proteome</keyword>
<dbReference type="STRING" id="1307761.L21SP2_3061"/>
<gene>
    <name evidence="6" type="ORF">L21SP2_3061</name>
</gene>
<dbReference type="eggNOG" id="COG1281">
    <property type="taxonomic scope" value="Bacteria"/>
</dbReference>
<evidence type="ECO:0000313" key="7">
    <source>
        <dbReference type="Proteomes" id="UP000018680"/>
    </source>
</evidence>
<dbReference type="InterPro" id="IPR000397">
    <property type="entry name" value="Heat_shock_Hsp33"/>
</dbReference>
<keyword evidence="5" id="KW-0676">Redox-active center</keyword>
<evidence type="ECO:0000256" key="5">
    <source>
        <dbReference type="ARBA" id="ARBA00023284"/>
    </source>
</evidence>
<sequence length="285" mass="31775">MKKEFPGSKSTLLRYIDTAHSFRLRLIPGSALGESLADAHGLGGRVRELFIQAVHATALLSADLKQTVRMVLQARWDDAGFSLEGHWDGHVRGYIRGADLLEYRVAEDPSMAGSMSIIRLIGSHPGYTGYAAIFGFNLRSALEGYFQSSEQRESHFLFHDDFSAMIEAMPGEDLSGDINLKQILEELAVTVKNADISDPQGLADLVNRDQELNLEFLGGEAKDIFCPCSREKISAYLQGLDGEELRSMHREGPWPVKVSCHNCGSEYSFQRDEIETFLNNRESDQ</sequence>
<dbReference type="Gene3D" id="3.55.30.10">
    <property type="entry name" value="Hsp33 domain"/>
    <property type="match status" value="1"/>
</dbReference>
<keyword evidence="4" id="KW-0143">Chaperone</keyword>
<dbReference type="AlphaFoldDB" id="V5WL72"/>
<dbReference type="PANTHER" id="PTHR30111:SF1">
    <property type="entry name" value="33 KDA CHAPERONIN"/>
    <property type="match status" value="1"/>
</dbReference>
<dbReference type="InterPro" id="IPR016154">
    <property type="entry name" value="Heat_shock_Hsp33_C"/>
</dbReference>
<dbReference type="GO" id="GO:0044183">
    <property type="term" value="F:protein folding chaperone"/>
    <property type="evidence" value="ECO:0007669"/>
    <property type="project" value="TreeGrafter"/>
</dbReference>
<dbReference type="GO" id="GO:0005737">
    <property type="term" value="C:cytoplasm"/>
    <property type="evidence" value="ECO:0007669"/>
    <property type="project" value="InterPro"/>
</dbReference>
<dbReference type="KEGG" id="slr:L21SP2_3061"/>
<dbReference type="GO" id="GO:0042026">
    <property type="term" value="P:protein refolding"/>
    <property type="evidence" value="ECO:0007669"/>
    <property type="project" value="TreeGrafter"/>
</dbReference>
<dbReference type="EMBL" id="CP006939">
    <property type="protein sequence ID" value="AHC16405.1"/>
    <property type="molecule type" value="Genomic_DNA"/>
</dbReference>
<proteinExistence type="predicted"/>
<keyword evidence="3" id="KW-1015">Disulfide bond</keyword>
<evidence type="ECO:0000256" key="3">
    <source>
        <dbReference type="ARBA" id="ARBA00023157"/>
    </source>
</evidence>
<keyword evidence="2" id="KW-0862">Zinc</keyword>
<dbReference type="SUPFAM" id="SSF64397">
    <property type="entry name" value="Hsp33 domain"/>
    <property type="match status" value="1"/>
</dbReference>
<evidence type="ECO:0000256" key="1">
    <source>
        <dbReference type="ARBA" id="ARBA00022490"/>
    </source>
</evidence>
<dbReference type="InterPro" id="IPR016153">
    <property type="entry name" value="Heat_shock_Hsp33_N"/>
</dbReference>
<organism evidence="6 7">
    <name type="scientific">Salinispira pacifica</name>
    <dbReference type="NCBI Taxonomy" id="1307761"/>
    <lineage>
        <taxon>Bacteria</taxon>
        <taxon>Pseudomonadati</taxon>
        <taxon>Spirochaetota</taxon>
        <taxon>Spirochaetia</taxon>
        <taxon>Spirochaetales</taxon>
        <taxon>Spirochaetaceae</taxon>
        <taxon>Salinispira</taxon>
    </lineage>
</organism>
<dbReference type="OrthoDB" id="9776534at2"/>
<reference evidence="6 7" key="1">
    <citation type="journal article" date="2015" name="Stand. Genomic Sci.">
        <title>Complete genome sequence and description of Salinispira pacifica gen. nov., sp. nov., a novel spirochaete isolated form a hypersaline microbial mat.</title>
        <authorList>
            <person name="Ben Hania W."/>
            <person name="Joseph M."/>
            <person name="Schumann P."/>
            <person name="Bunk B."/>
            <person name="Fiebig A."/>
            <person name="Sproer C."/>
            <person name="Klenk H.P."/>
            <person name="Fardeau M.L."/>
            <person name="Spring S."/>
        </authorList>
    </citation>
    <scope>NUCLEOTIDE SEQUENCE [LARGE SCALE GENOMIC DNA]</scope>
    <source>
        <strain evidence="6 7">L21-RPul-D2</strain>
    </source>
</reference>
<name>V5WL72_9SPIO</name>
<protein>
    <submittedName>
        <fullName evidence="6">33 kDa chaperonin</fullName>
    </submittedName>
</protein>
<evidence type="ECO:0000313" key="6">
    <source>
        <dbReference type="EMBL" id="AHC16405.1"/>
    </source>
</evidence>
<evidence type="ECO:0000256" key="4">
    <source>
        <dbReference type="ARBA" id="ARBA00023186"/>
    </source>
</evidence>
<evidence type="ECO:0000256" key="2">
    <source>
        <dbReference type="ARBA" id="ARBA00022833"/>
    </source>
</evidence>
<dbReference type="RefSeq" id="WP_024269302.1">
    <property type="nucleotide sequence ID" value="NC_023035.1"/>
</dbReference>
<accession>V5WL72</accession>
<dbReference type="Gene3D" id="3.90.1280.10">
    <property type="entry name" value="HSP33 redox switch-like"/>
    <property type="match status" value="1"/>
</dbReference>
<dbReference type="Pfam" id="PF01430">
    <property type="entry name" value="HSP33"/>
    <property type="match status" value="1"/>
</dbReference>